<feature type="region of interest" description="Disordered" evidence="1">
    <location>
        <begin position="76"/>
        <end position="112"/>
    </location>
</feature>
<dbReference type="Proteomes" id="UP000025227">
    <property type="component" value="Unplaced"/>
</dbReference>
<evidence type="ECO:0000313" key="3">
    <source>
        <dbReference type="WBParaSite" id="HCON_00193240-00001"/>
    </source>
</evidence>
<proteinExistence type="predicted"/>
<name>A0A7I4Z6C4_HAECO</name>
<evidence type="ECO:0000256" key="1">
    <source>
        <dbReference type="SAM" id="MobiDB-lite"/>
    </source>
</evidence>
<dbReference type="AlphaFoldDB" id="A0A7I4Z6C4"/>
<reference evidence="3" key="1">
    <citation type="submission" date="2020-12" db="UniProtKB">
        <authorList>
            <consortium name="WormBaseParasite"/>
        </authorList>
    </citation>
    <scope>IDENTIFICATION</scope>
    <source>
        <strain evidence="3">MHco3</strain>
    </source>
</reference>
<keyword evidence="2" id="KW-1185">Reference proteome</keyword>
<organism evidence="2 3">
    <name type="scientific">Haemonchus contortus</name>
    <name type="common">Barber pole worm</name>
    <dbReference type="NCBI Taxonomy" id="6289"/>
    <lineage>
        <taxon>Eukaryota</taxon>
        <taxon>Metazoa</taxon>
        <taxon>Ecdysozoa</taxon>
        <taxon>Nematoda</taxon>
        <taxon>Chromadorea</taxon>
        <taxon>Rhabditida</taxon>
        <taxon>Rhabditina</taxon>
        <taxon>Rhabditomorpha</taxon>
        <taxon>Strongyloidea</taxon>
        <taxon>Trichostrongylidae</taxon>
        <taxon>Haemonchus</taxon>
    </lineage>
</organism>
<sequence length="112" mass="12440">MGKPNHTRPRLLKVILPTSSFQRQLLSRASMLKHFSLKGIYIRPSLTKAERDRLRALRATRLNDVNPNPSVVQKSYAAPIDDHSVNVSSPSEDVVIPSNDIASDGNHTSLNN</sequence>
<dbReference type="WBParaSite" id="HCON_00193240-00001">
    <property type="protein sequence ID" value="HCON_00193240-00001"/>
    <property type="gene ID" value="HCON_00193240"/>
</dbReference>
<dbReference type="OMA" id="HASMLKH"/>
<protein>
    <submittedName>
        <fullName evidence="3">LEM domain-containing protein</fullName>
    </submittedName>
</protein>
<accession>A0A7I4Z6C4</accession>
<evidence type="ECO:0000313" key="2">
    <source>
        <dbReference type="Proteomes" id="UP000025227"/>
    </source>
</evidence>
<dbReference type="OrthoDB" id="5875256at2759"/>